<dbReference type="Pfam" id="PF13655">
    <property type="entry name" value="RVT_N"/>
    <property type="match status" value="1"/>
</dbReference>
<evidence type="ECO:0000313" key="3">
    <source>
        <dbReference type="EMBL" id="SCB53347.1"/>
    </source>
</evidence>
<proteinExistence type="predicted"/>
<keyword evidence="3" id="KW-0695">RNA-directed DNA polymerase</keyword>
<dbReference type="EC" id="2.7.7.49" evidence="2"/>
<reference evidence="2 5" key="2">
    <citation type="submission" date="2020-08" db="EMBL/GenBank/DDBJ databases">
        <title>Genomic Encyclopedia of Type Strains, Phase IV (KMG-V): Genome sequencing to study the core and pangenomes of soil and plant-associated prokaryotes.</title>
        <authorList>
            <person name="Whitman W."/>
        </authorList>
    </citation>
    <scope>NUCLEOTIDE SEQUENCE [LARGE SCALE GENOMIC DNA]</scope>
    <source>
        <strain evidence="2 5">SEMIA 4060</strain>
    </source>
</reference>
<dbReference type="RefSeq" id="WP_051043303.1">
    <property type="nucleotide sequence ID" value="NZ_FMAF01000075.1"/>
</dbReference>
<dbReference type="GO" id="GO:0003964">
    <property type="term" value="F:RNA-directed DNA polymerase activity"/>
    <property type="evidence" value="ECO:0007669"/>
    <property type="project" value="UniProtKB-KW"/>
</dbReference>
<evidence type="ECO:0000313" key="2">
    <source>
        <dbReference type="EMBL" id="MBB6489606.1"/>
    </source>
</evidence>
<gene>
    <name evidence="3" type="ORF">GA0061101_1753</name>
    <name evidence="2" type="ORF">GGD46_006948</name>
</gene>
<evidence type="ECO:0000313" key="5">
    <source>
        <dbReference type="Proteomes" id="UP000565576"/>
    </source>
</evidence>
<keyword evidence="2" id="KW-0808">Transferase</keyword>
<accession>A0A1C3XM73</accession>
<keyword evidence="2" id="KW-0548">Nucleotidyltransferase</keyword>
<reference evidence="3 4" key="1">
    <citation type="submission" date="2016-08" db="EMBL/GenBank/DDBJ databases">
        <authorList>
            <person name="Seilhamer J.J."/>
        </authorList>
    </citation>
    <scope>NUCLEOTIDE SEQUENCE [LARGE SCALE GENOMIC DNA]</scope>
    <source>
        <strain evidence="3 4">P1-7</strain>
    </source>
</reference>
<dbReference type="EMBL" id="JACHBG010000061">
    <property type="protein sequence ID" value="MBB6489606.1"/>
    <property type="molecule type" value="Genomic_DNA"/>
</dbReference>
<name>A0A1C3XM73_9HYPH</name>
<dbReference type="InterPro" id="IPR025960">
    <property type="entry name" value="RVT_N"/>
</dbReference>
<protein>
    <submittedName>
        <fullName evidence="3">N-terminal domain of reverse transcriptase</fullName>
    </submittedName>
    <submittedName>
        <fullName evidence="2">RNA-directed DNA polymerase</fullName>
        <ecNumber evidence="2">2.7.7.49</ecNumber>
    </submittedName>
</protein>
<dbReference type="EMBL" id="FMAF01000075">
    <property type="protein sequence ID" value="SCB53347.1"/>
    <property type="molecule type" value="Genomic_DNA"/>
</dbReference>
<dbReference type="Proteomes" id="UP000565576">
    <property type="component" value="Unassembled WGS sequence"/>
</dbReference>
<feature type="domain" description="Reverse transcriptase N-terminal" evidence="1">
    <location>
        <begin position="17"/>
        <end position="90"/>
    </location>
</feature>
<evidence type="ECO:0000259" key="1">
    <source>
        <dbReference type="Pfam" id="PF13655"/>
    </source>
</evidence>
<evidence type="ECO:0000313" key="4">
    <source>
        <dbReference type="Proteomes" id="UP000199205"/>
    </source>
</evidence>
<organism evidence="3 4">
    <name type="scientific">Rhizobium lusitanum</name>
    <dbReference type="NCBI Taxonomy" id="293958"/>
    <lineage>
        <taxon>Bacteria</taxon>
        <taxon>Pseudomonadati</taxon>
        <taxon>Pseudomonadota</taxon>
        <taxon>Alphaproteobacteria</taxon>
        <taxon>Hyphomicrobiales</taxon>
        <taxon>Rhizobiaceae</taxon>
        <taxon>Rhizobium/Agrobacterium group</taxon>
        <taxon>Rhizobium</taxon>
    </lineage>
</organism>
<dbReference type="OrthoDB" id="9793236at2"/>
<dbReference type="Proteomes" id="UP000199205">
    <property type="component" value="Unassembled WGS sequence"/>
</dbReference>
<dbReference type="AlphaFoldDB" id="A0A1C3XM73"/>
<dbReference type="GeneID" id="32525340"/>
<sequence length="152" mass="17379">MAVMKMTGAASRGTADWNQIDWSKVRQSVRRLQVRIAKAVRERRWGKVKALQRLLTHSFSGKALAVKRVTENRGKRTPGVDRTIWDTPGKCIGGLSSLKRRGYGLTPIHSIRRGMVTSPYGDTNPRHERISSIHDPTPFYYHRNRWLSSLRA</sequence>